<keyword evidence="8" id="KW-0460">Magnesium</keyword>
<evidence type="ECO:0000313" key="14">
    <source>
        <dbReference type="EMBL" id="HJC87546.1"/>
    </source>
</evidence>
<dbReference type="InterPro" id="IPR001645">
    <property type="entry name" value="Folylpolyglutamate_synth"/>
</dbReference>
<reference evidence="14" key="2">
    <citation type="submission" date="2021-04" db="EMBL/GenBank/DDBJ databases">
        <authorList>
            <person name="Gilroy R."/>
        </authorList>
    </citation>
    <scope>NUCLEOTIDE SEQUENCE</scope>
    <source>
        <strain evidence="14">ChiBcec1-1630</strain>
    </source>
</reference>
<dbReference type="SUPFAM" id="SSF53244">
    <property type="entry name" value="MurD-like peptide ligases, peptide-binding domain"/>
    <property type="match status" value="1"/>
</dbReference>
<evidence type="ECO:0000256" key="3">
    <source>
        <dbReference type="ARBA" id="ARBA00013025"/>
    </source>
</evidence>
<dbReference type="Pfam" id="PF02875">
    <property type="entry name" value="Mur_ligase_C"/>
    <property type="match status" value="1"/>
</dbReference>
<sequence length="441" mass="48002">MNYQEALEYVEGCKQYGIVPGLDSIRRLLKKLGNPQEELKYVHIAGTNGKGSVLAMLSSVLSRSGYRTGTYSSPAVLEPRESFQVNRKMIARAEYARYMERVSRAAEELAAEGFSHPTYFEVETALAFLWLQEKGCDIVVLETGMGGLEDATNVIPAPLVCVLVSISMDHMGALGDTLGKIAVQKAGIIKPGSRVVSLKQPQEAMEVIRSACEEKGCSLVVADPEKASGIRRSLKGQRFSYGGLKNLSISLAGTWQIDNAVLALEALRALSETGFPASVEKVRQGLAEAAWPGRFQVFEGKPLFVVDGAHNEDGARRLMESVRFYFTNRRIVYIMGILKDKEAEKIVRLTCDAPSAVITTSDSENPRSMPPLLLADLVRPYCANVTAADSPQEAAELARLLAGKDGVVVAFGSLSFQRKLLESTALETLQNGGNHGKQRKN</sequence>
<dbReference type="PANTHER" id="PTHR11136">
    <property type="entry name" value="FOLYLPOLYGLUTAMATE SYNTHASE-RELATED"/>
    <property type="match status" value="1"/>
</dbReference>
<dbReference type="GO" id="GO:0005737">
    <property type="term" value="C:cytoplasm"/>
    <property type="evidence" value="ECO:0007669"/>
    <property type="project" value="TreeGrafter"/>
</dbReference>
<evidence type="ECO:0000256" key="6">
    <source>
        <dbReference type="ARBA" id="ARBA00022741"/>
    </source>
</evidence>
<dbReference type="PIRSF" id="PIRSF001563">
    <property type="entry name" value="Folylpolyglu_synth"/>
    <property type="match status" value="1"/>
</dbReference>
<dbReference type="AlphaFoldDB" id="A0A9D2QJE6"/>
<dbReference type="InterPro" id="IPR036615">
    <property type="entry name" value="Mur_ligase_C_dom_sf"/>
</dbReference>
<dbReference type="Pfam" id="PF08245">
    <property type="entry name" value="Mur_ligase_M"/>
    <property type="match status" value="1"/>
</dbReference>
<evidence type="ECO:0000256" key="10">
    <source>
        <dbReference type="ARBA" id="ARBA00047493"/>
    </source>
</evidence>
<dbReference type="Gene3D" id="3.90.190.20">
    <property type="entry name" value="Mur ligase, C-terminal domain"/>
    <property type="match status" value="1"/>
</dbReference>
<dbReference type="GO" id="GO:0004326">
    <property type="term" value="F:tetrahydrofolylpolyglutamate synthase activity"/>
    <property type="evidence" value="ECO:0007669"/>
    <property type="project" value="UniProtKB-EC"/>
</dbReference>
<evidence type="ECO:0000259" key="12">
    <source>
        <dbReference type="Pfam" id="PF02875"/>
    </source>
</evidence>
<keyword evidence="6 11" id="KW-0547">Nucleotide-binding</keyword>
<dbReference type="InterPro" id="IPR004101">
    <property type="entry name" value="Mur_ligase_C"/>
</dbReference>
<dbReference type="PROSITE" id="PS01012">
    <property type="entry name" value="FOLYLPOLYGLU_SYNT_2"/>
    <property type="match status" value="1"/>
</dbReference>
<evidence type="ECO:0000256" key="9">
    <source>
        <dbReference type="ARBA" id="ARBA00030592"/>
    </source>
</evidence>
<dbReference type="GO" id="GO:0008841">
    <property type="term" value="F:dihydrofolate synthase activity"/>
    <property type="evidence" value="ECO:0007669"/>
    <property type="project" value="TreeGrafter"/>
</dbReference>
<dbReference type="GO" id="GO:0005524">
    <property type="term" value="F:ATP binding"/>
    <property type="evidence" value="ECO:0007669"/>
    <property type="project" value="UniProtKB-KW"/>
</dbReference>
<dbReference type="SUPFAM" id="SSF53623">
    <property type="entry name" value="MurD-like peptide ligases, catalytic domain"/>
    <property type="match status" value="1"/>
</dbReference>
<evidence type="ECO:0000256" key="1">
    <source>
        <dbReference type="ARBA" id="ARBA00001946"/>
    </source>
</evidence>
<dbReference type="PROSITE" id="PS01011">
    <property type="entry name" value="FOLYLPOLYGLU_SYNT_1"/>
    <property type="match status" value="1"/>
</dbReference>
<evidence type="ECO:0000313" key="15">
    <source>
        <dbReference type="Proteomes" id="UP000823922"/>
    </source>
</evidence>
<reference evidence="14" key="1">
    <citation type="journal article" date="2021" name="PeerJ">
        <title>Extensive microbial diversity within the chicken gut microbiome revealed by metagenomics and culture.</title>
        <authorList>
            <person name="Gilroy R."/>
            <person name="Ravi A."/>
            <person name="Getino M."/>
            <person name="Pursley I."/>
            <person name="Horton D.L."/>
            <person name="Alikhan N.F."/>
            <person name="Baker D."/>
            <person name="Gharbi K."/>
            <person name="Hall N."/>
            <person name="Watson M."/>
            <person name="Adriaenssens E.M."/>
            <person name="Foster-Nyarko E."/>
            <person name="Jarju S."/>
            <person name="Secka A."/>
            <person name="Antonio M."/>
            <person name="Oren A."/>
            <person name="Chaudhuri R.R."/>
            <person name="La Ragione R."/>
            <person name="Hildebrand F."/>
            <person name="Pallen M.J."/>
        </authorList>
    </citation>
    <scope>NUCLEOTIDE SEQUENCE</scope>
    <source>
        <strain evidence="14">ChiBcec1-1630</strain>
    </source>
</reference>
<dbReference type="InterPro" id="IPR013221">
    <property type="entry name" value="Mur_ligase_cen"/>
</dbReference>
<evidence type="ECO:0000256" key="8">
    <source>
        <dbReference type="ARBA" id="ARBA00022842"/>
    </source>
</evidence>
<name>A0A9D2QJE6_9FIRM</name>
<proteinExistence type="inferred from homology"/>
<comment type="cofactor">
    <cofactor evidence="1">
        <name>Mg(2+)</name>
        <dbReference type="ChEBI" id="CHEBI:18420"/>
    </cofactor>
</comment>
<evidence type="ECO:0000256" key="4">
    <source>
        <dbReference type="ARBA" id="ARBA00022598"/>
    </source>
</evidence>
<comment type="similarity">
    <text evidence="2 11">Belongs to the folylpolyglutamate synthase family.</text>
</comment>
<dbReference type="FunFam" id="3.40.1190.10:FF:000011">
    <property type="entry name" value="Folylpolyglutamate synthase/dihydrofolate synthase"/>
    <property type="match status" value="1"/>
</dbReference>
<dbReference type="GO" id="GO:0046872">
    <property type="term" value="F:metal ion binding"/>
    <property type="evidence" value="ECO:0007669"/>
    <property type="project" value="UniProtKB-KW"/>
</dbReference>
<evidence type="ECO:0000256" key="5">
    <source>
        <dbReference type="ARBA" id="ARBA00022723"/>
    </source>
</evidence>
<dbReference type="EMBL" id="DWVS01000148">
    <property type="protein sequence ID" value="HJC87546.1"/>
    <property type="molecule type" value="Genomic_DNA"/>
</dbReference>
<dbReference type="EC" id="6.3.2.17" evidence="3"/>
<evidence type="ECO:0000256" key="11">
    <source>
        <dbReference type="PIRNR" id="PIRNR001563"/>
    </source>
</evidence>
<organism evidence="14 15">
    <name type="scientific">Candidatus Eisenbergiella intestinigallinarum</name>
    <dbReference type="NCBI Taxonomy" id="2838549"/>
    <lineage>
        <taxon>Bacteria</taxon>
        <taxon>Bacillati</taxon>
        <taxon>Bacillota</taxon>
        <taxon>Clostridia</taxon>
        <taxon>Lachnospirales</taxon>
        <taxon>Lachnospiraceae</taxon>
        <taxon>Eisenbergiella</taxon>
    </lineage>
</organism>
<evidence type="ECO:0000256" key="2">
    <source>
        <dbReference type="ARBA" id="ARBA00008276"/>
    </source>
</evidence>
<feature type="domain" description="Mur ligase central" evidence="13">
    <location>
        <begin position="44"/>
        <end position="266"/>
    </location>
</feature>
<comment type="caution">
    <text evidence="14">The sequence shown here is derived from an EMBL/GenBank/DDBJ whole genome shotgun (WGS) entry which is preliminary data.</text>
</comment>
<protein>
    <recommendedName>
        <fullName evidence="3">tetrahydrofolate synthase</fullName>
        <ecNumber evidence="3">6.3.2.17</ecNumber>
    </recommendedName>
    <alternativeName>
        <fullName evidence="9">Tetrahydrofolylpolyglutamate synthase</fullName>
    </alternativeName>
</protein>
<dbReference type="InterPro" id="IPR018109">
    <property type="entry name" value="Folylpolyglutamate_synth_CS"/>
</dbReference>
<feature type="domain" description="Mur ligase C-terminal" evidence="12">
    <location>
        <begin position="293"/>
        <end position="413"/>
    </location>
</feature>
<dbReference type="NCBIfam" id="TIGR01499">
    <property type="entry name" value="folC"/>
    <property type="match status" value="1"/>
</dbReference>
<keyword evidence="5" id="KW-0479">Metal-binding</keyword>
<gene>
    <name evidence="14" type="ORF">H9926_06005</name>
</gene>
<keyword evidence="4 11" id="KW-0436">Ligase</keyword>
<evidence type="ECO:0000256" key="7">
    <source>
        <dbReference type="ARBA" id="ARBA00022840"/>
    </source>
</evidence>
<dbReference type="Proteomes" id="UP000823922">
    <property type="component" value="Unassembled WGS sequence"/>
</dbReference>
<accession>A0A9D2QJE6</accession>
<dbReference type="PANTHER" id="PTHR11136:SF0">
    <property type="entry name" value="DIHYDROFOLATE SYNTHETASE-RELATED"/>
    <property type="match status" value="1"/>
</dbReference>
<dbReference type="Gene3D" id="3.40.1190.10">
    <property type="entry name" value="Mur-like, catalytic domain"/>
    <property type="match status" value="1"/>
</dbReference>
<dbReference type="InterPro" id="IPR036565">
    <property type="entry name" value="Mur-like_cat_sf"/>
</dbReference>
<comment type="catalytic activity">
    <reaction evidence="10">
        <text>(6S)-5,6,7,8-tetrahydrofolyl-(gamma-L-Glu)(n) + L-glutamate + ATP = (6S)-5,6,7,8-tetrahydrofolyl-(gamma-L-Glu)(n+1) + ADP + phosphate + H(+)</text>
        <dbReference type="Rhea" id="RHEA:10580"/>
        <dbReference type="Rhea" id="RHEA-COMP:14738"/>
        <dbReference type="Rhea" id="RHEA-COMP:14740"/>
        <dbReference type="ChEBI" id="CHEBI:15378"/>
        <dbReference type="ChEBI" id="CHEBI:29985"/>
        <dbReference type="ChEBI" id="CHEBI:30616"/>
        <dbReference type="ChEBI" id="CHEBI:43474"/>
        <dbReference type="ChEBI" id="CHEBI:141005"/>
        <dbReference type="ChEBI" id="CHEBI:456216"/>
        <dbReference type="EC" id="6.3.2.17"/>
    </reaction>
</comment>
<evidence type="ECO:0000259" key="13">
    <source>
        <dbReference type="Pfam" id="PF08245"/>
    </source>
</evidence>
<keyword evidence="7 11" id="KW-0067">ATP-binding</keyword>